<dbReference type="OMA" id="AQPATTC"/>
<accession>A0A1U8AAC0</accession>
<evidence type="ECO:0000313" key="5">
    <source>
        <dbReference type="Proteomes" id="UP000189703"/>
    </source>
</evidence>
<sequence>MGRFKKSDVGALVLVVLATWLSLVGGGSDQQAEEQNPECAAPLLACAKYLNSTSTPPESCCNAVQETIRNQFVCLCNFYKSGLPQSLGINVTQALELPKSCGVKTKLTGCSNVAASSASSPSVPPPSPQAESDGSGAASKIAWTGMWRLLLLWISVNPIGGLRFLL</sequence>
<dbReference type="Pfam" id="PF14368">
    <property type="entry name" value="LTP_2"/>
    <property type="match status" value="1"/>
</dbReference>
<proteinExistence type="inferred from homology"/>
<dbReference type="SUPFAM" id="SSF47699">
    <property type="entry name" value="Bifunctional inhibitor/lipid-transfer protein/seed storage 2S albumin"/>
    <property type="match status" value="1"/>
</dbReference>
<dbReference type="RefSeq" id="XP_010264392.1">
    <property type="nucleotide sequence ID" value="XM_010266090.2"/>
</dbReference>
<dbReference type="eggNOG" id="ENOG502S7AI">
    <property type="taxonomic scope" value="Eukaryota"/>
</dbReference>
<keyword evidence="3" id="KW-1015">Disulfide bond</keyword>
<dbReference type="CDD" id="cd00010">
    <property type="entry name" value="AAI_LTSS"/>
    <property type="match status" value="1"/>
</dbReference>
<reference evidence="6" key="1">
    <citation type="submission" date="2025-08" db="UniProtKB">
        <authorList>
            <consortium name="RefSeq"/>
        </authorList>
    </citation>
    <scope>IDENTIFICATION</scope>
</reference>
<name>A0A1U8AAC0_NELNU</name>
<evidence type="ECO:0000256" key="1">
    <source>
        <dbReference type="ARBA" id="ARBA00009748"/>
    </source>
</evidence>
<evidence type="ECO:0000256" key="3">
    <source>
        <dbReference type="ARBA" id="ARBA00023157"/>
    </source>
</evidence>
<comment type="similarity">
    <text evidence="1">Belongs to the plant LTP family.</text>
</comment>
<evidence type="ECO:0000256" key="4">
    <source>
        <dbReference type="ARBA" id="ARBA00023180"/>
    </source>
</evidence>
<gene>
    <name evidence="6" type="primary">LOC104602404</name>
</gene>
<dbReference type="FunCoup" id="A0A1U8AAC0">
    <property type="interactions" value="184"/>
</dbReference>
<keyword evidence="2" id="KW-0732">Signal</keyword>
<dbReference type="InterPro" id="IPR043325">
    <property type="entry name" value="LTSS"/>
</dbReference>
<dbReference type="InterPro" id="IPR016140">
    <property type="entry name" value="Bifunc_inhib/LTP/seed_store"/>
</dbReference>
<evidence type="ECO:0000256" key="2">
    <source>
        <dbReference type="ARBA" id="ARBA00022729"/>
    </source>
</evidence>
<keyword evidence="5" id="KW-1185">Reference proteome</keyword>
<dbReference type="Proteomes" id="UP000189703">
    <property type="component" value="Unplaced"/>
</dbReference>
<organism evidence="5 6">
    <name type="scientific">Nelumbo nucifera</name>
    <name type="common">Sacred lotus</name>
    <dbReference type="NCBI Taxonomy" id="4432"/>
    <lineage>
        <taxon>Eukaryota</taxon>
        <taxon>Viridiplantae</taxon>
        <taxon>Streptophyta</taxon>
        <taxon>Embryophyta</taxon>
        <taxon>Tracheophyta</taxon>
        <taxon>Spermatophyta</taxon>
        <taxon>Magnoliopsida</taxon>
        <taxon>Proteales</taxon>
        <taxon>Nelumbonaceae</taxon>
        <taxon>Nelumbo</taxon>
    </lineage>
</organism>
<dbReference type="SMART" id="SM00499">
    <property type="entry name" value="AAI"/>
    <property type="match status" value="1"/>
</dbReference>
<keyword evidence="4" id="KW-0325">Glycoprotein</keyword>
<dbReference type="InterPro" id="IPR036312">
    <property type="entry name" value="Bifun_inhib/LTP/seed_sf"/>
</dbReference>
<dbReference type="AlphaFoldDB" id="A0A1U8AAC0"/>
<dbReference type="GeneID" id="104602404"/>
<evidence type="ECO:0000313" key="6">
    <source>
        <dbReference type="RefSeq" id="XP_010264392.1"/>
    </source>
</evidence>
<dbReference type="Gene3D" id="1.10.110.10">
    <property type="entry name" value="Plant lipid-transfer and hydrophobic proteins"/>
    <property type="match status" value="1"/>
</dbReference>
<dbReference type="OrthoDB" id="690947at2759"/>
<dbReference type="KEGG" id="nnu:104602404"/>
<dbReference type="PANTHER" id="PTHR33044">
    <property type="entry name" value="BIFUNCTIONAL INHIBITOR/LIPID-TRANSFER PROTEIN/SEED STORAGE 2S ALBUMIN SUPERFAMILY PROTEIN-RELATED"/>
    <property type="match status" value="1"/>
</dbReference>
<protein>
    <submittedName>
        <fullName evidence="6">Lipid transfer-like protein VAS</fullName>
    </submittedName>
</protein>